<proteinExistence type="inferred from homology"/>
<dbReference type="OrthoDB" id="6466381at2"/>
<feature type="domain" description="Fimbrial-type adhesion" evidence="6">
    <location>
        <begin position="29"/>
        <end position="178"/>
    </location>
</feature>
<name>A0A1I6XJJ6_9ENTR</name>
<organism evidence="7 8">
    <name type="scientific">Kosakonia arachidis</name>
    <dbReference type="NCBI Taxonomy" id="551989"/>
    <lineage>
        <taxon>Bacteria</taxon>
        <taxon>Pseudomonadati</taxon>
        <taxon>Pseudomonadota</taxon>
        <taxon>Gammaproteobacteria</taxon>
        <taxon>Enterobacterales</taxon>
        <taxon>Enterobacteriaceae</taxon>
        <taxon>Kosakonia</taxon>
    </lineage>
</organism>
<dbReference type="InterPro" id="IPR008966">
    <property type="entry name" value="Adhesion_dom_sf"/>
</dbReference>
<evidence type="ECO:0000313" key="7">
    <source>
        <dbReference type="EMBL" id="SFT38273.1"/>
    </source>
</evidence>
<keyword evidence="3 5" id="KW-0732">Signal</keyword>
<dbReference type="GO" id="GO:0009289">
    <property type="term" value="C:pilus"/>
    <property type="evidence" value="ECO:0007669"/>
    <property type="project" value="UniProtKB-SubCell"/>
</dbReference>
<gene>
    <name evidence="7" type="ORF">SAMN05192562_10126</name>
</gene>
<evidence type="ECO:0000256" key="2">
    <source>
        <dbReference type="ARBA" id="ARBA00006671"/>
    </source>
</evidence>
<comment type="subcellular location">
    <subcellularLocation>
        <location evidence="1">Fimbrium</location>
    </subcellularLocation>
</comment>
<reference evidence="8" key="1">
    <citation type="submission" date="2016-10" db="EMBL/GenBank/DDBJ databases">
        <authorList>
            <person name="Varghese N."/>
            <person name="Submissions S."/>
        </authorList>
    </citation>
    <scope>NUCLEOTIDE SEQUENCE [LARGE SCALE GENOMIC DNA]</scope>
    <source>
        <strain evidence="8">Ah-143</strain>
    </source>
</reference>
<dbReference type="GO" id="GO:0043709">
    <property type="term" value="P:cell adhesion involved in single-species biofilm formation"/>
    <property type="evidence" value="ECO:0007669"/>
    <property type="project" value="TreeGrafter"/>
</dbReference>
<keyword evidence="8" id="KW-1185">Reference proteome</keyword>
<protein>
    <submittedName>
        <fullName evidence="7">Major type 1 subunit fimbrin (Pilin)</fullName>
    </submittedName>
</protein>
<dbReference type="RefSeq" id="WP_090118255.1">
    <property type="nucleotide sequence ID" value="NZ_CP045300.1"/>
</dbReference>
<dbReference type="PANTHER" id="PTHR33420">
    <property type="entry name" value="FIMBRIAL SUBUNIT ELFA-RELATED"/>
    <property type="match status" value="1"/>
</dbReference>
<dbReference type="SUPFAM" id="SSF49401">
    <property type="entry name" value="Bacterial adhesins"/>
    <property type="match status" value="1"/>
</dbReference>
<dbReference type="Proteomes" id="UP000199187">
    <property type="component" value="Unassembled WGS sequence"/>
</dbReference>
<sequence>MASLINKSFSAVLMVCSGLALAASDSSSITFNGKVLANTCTLSSGSKEQVITLSDIADRDIKGKGTTGGETEVNMVLRDCGAAATAVMVTAWGEADNDDTSAFRNAKAEGEGATGVGLYFYQTDGRTKFKPDGLIKERSTLTPSANNTLIYKAAYVGTKDAVVAGEFSTVVNMSFEYQ</sequence>
<accession>A0A1I6XJJ6</accession>
<dbReference type="Pfam" id="PF00419">
    <property type="entry name" value="Fimbrial"/>
    <property type="match status" value="1"/>
</dbReference>
<dbReference type="InterPro" id="IPR000259">
    <property type="entry name" value="Adhesion_dom_fimbrial"/>
</dbReference>
<dbReference type="InterPro" id="IPR050263">
    <property type="entry name" value="Bact_Fimbrial_Adh_Pro"/>
</dbReference>
<dbReference type="PANTHER" id="PTHR33420:SF3">
    <property type="entry name" value="FIMBRIAL SUBUNIT ELFA"/>
    <property type="match status" value="1"/>
</dbReference>
<evidence type="ECO:0000256" key="5">
    <source>
        <dbReference type="SAM" id="SignalP"/>
    </source>
</evidence>
<comment type="similarity">
    <text evidence="2">Belongs to the fimbrial protein family.</text>
</comment>
<dbReference type="InterPro" id="IPR036937">
    <property type="entry name" value="Adhesion_dom_fimbrial_sf"/>
</dbReference>
<evidence type="ECO:0000256" key="4">
    <source>
        <dbReference type="ARBA" id="ARBA00023263"/>
    </source>
</evidence>
<evidence type="ECO:0000313" key="8">
    <source>
        <dbReference type="Proteomes" id="UP000199187"/>
    </source>
</evidence>
<dbReference type="AlphaFoldDB" id="A0A1I6XJJ6"/>
<feature type="chain" id="PRO_5011745641" evidence="5">
    <location>
        <begin position="23"/>
        <end position="178"/>
    </location>
</feature>
<dbReference type="EMBL" id="FPAU01000001">
    <property type="protein sequence ID" value="SFT38273.1"/>
    <property type="molecule type" value="Genomic_DNA"/>
</dbReference>
<feature type="signal peptide" evidence="5">
    <location>
        <begin position="1"/>
        <end position="22"/>
    </location>
</feature>
<evidence type="ECO:0000256" key="3">
    <source>
        <dbReference type="ARBA" id="ARBA00022729"/>
    </source>
</evidence>
<keyword evidence="4" id="KW-0281">Fimbrium</keyword>
<evidence type="ECO:0000259" key="6">
    <source>
        <dbReference type="Pfam" id="PF00419"/>
    </source>
</evidence>
<evidence type="ECO:0000256" key="1">
    <source>
        <dbReference type="ARBA" id="ARBA00004561"/>
    </source>
</evidence>
<dbReference type="Gene3D" id="2.60.40.1090">
    <property type="entry name" value="Fimbrial-type adhesion domain"/>
    <property type="match status" value="1"/>
</dbReference>